<dbReference type="InterPro" id="IPR046776">
    <property type="entry name" value="Pectate_lyase_5"/>
</dbReference>
<evidence type="ECO:0000313" key="4">
    <source>
        <dbReference type="Proteomes" id="UP000094469"/>
    </source>
</evidence>
<name>A0A1E5H8M0_9ENTE</name>
<reference evidence="4" key="1">
    <citation type="submission" date="2016-09" db="EMBL/GenBank/DDBJ databases">
        <authorList>
            <person name="Gulvik C.A."/>
        </authorList>
    </citation>
    <scope>NUCLEOTIDE SEQUENCE [LARGE SCALE GENOMIC DNA]</scope>
    <source>
        <strain evidence="4">LMG 26676</strain>
    </source>
</reference>
<dbReference type="InterPro" id="IPR013783">
    <property type="entry name" value="Ig-like_fold"/>
</dbReference>
<dbReference type="Gene3D" id="2.60.40.740">
    <property type="match status" value="1"/>
</dbReference>
<dbReference type="Gene3D" id="2.60.40.10">
    <property type="entry name" value="Immunoglobulins"/>
    <property type="match status" value="1"/>
</dbReference>
<evidence type="ECO:0000313" key="3">
    <source>
        <dbReference type="EMBL" id="OEG21282.1"/>
    </source>
</evidence>
<feature type="domain" description="Bacterial Ig" evidence="2">
    <location>
        <begin position="735"/>
        <end position="816"/>
    </location>
</feature>
<organism evidence="3 4">
    <name type="scientific">Enterococcus ureilyticus</name>
    <dbReference type="NCBI Taxonomy" id="1131292"/>
    <lineage>
        <taxon>Bacteria</taxon>
        <taxon>Bacillati</taxon>
        <taxon>Bacillota</taxon>
        <taxon>Bacilli</taxon>
        <taxon>Lactobacillales</taxon>
        <taxon>Enterococcaceae</taxon>
        <taxon>Enterococcus</taxon>
    </lineage>
</organism>
<dbReference type="InterPro" id="IPR041498">
    <property type="entry name" value="Big_6"/>
</dbReference>
<dbReference type="OrthoDB" id="2176356at2"/>
<gene>
    <name evidence="3" type="ORF">BCR24_07380</name>
</gene>
<dbReference type="Pfam" id="PF20585">
    <property type="entry name" value="Pectate_lyase_5"/>
    <property type="match status" value="1"/>
</dbReference>
<dbReference type="Proteomes" id="UP000094469">
    <property type="component" value="Unassembled WGS sequence"/>
</dbReference>
<feature type="region of interest" description="Disordered" evidence="1">
    <location>
        <begin position="34"/>
        <end position="53"/>
    </location>
</feature>
<proteinExistence type="predicted"/>
<dbReference type="Pfam" id="PF17936">
    <property type="entry name" value="Big_6"/>
    <property type="match status" value="1"/>
</dbReference>
<accession>A0A1E5H8M0</accession>
<dbReference type="AlphaFoldDB" id="A0A1E5H8M0"/>
<sequence>MLKVNKKILLISLMSILVGLVLFGSIRSTSVIKANDTDSSSQTNETSAASNQLANAEEPVDLNAQNASVKNHVVPFSALPTPTKEANVPTWAALITALSDTTIDRINITADFTSGAALPAVNRELVINGNNHVIGFGARYFNIGATGKITISDLEYTGTNYLASGSGTLVLTNKISSSAGNASVLANMNGATVIFDNVDLYFDSTSSTGAVAAKNFSITNQSKVDSNSERFYQITAASNAGATFTVDKQSKVLLSSMKGTGTGNHGQPIQSTRQLDMTVEGAGTELKIRGNGKQNVDYTGLINIDANASNVNVINEALLDIYTENTSGINMQSLGGTFNVKNKSLLNIHQTGDNNYARAAMIRFRAVGNTQFNIEGQSEIKMTKDSGSAPGIRMYGGGNSINVSGGSDFTLVNKGSGTPIDPGGNAGNQGVLYTNSGANPDSFVVKDEDSSVDIQAANGAAIDAKGLDMTMTADSGTYFVARGQTSTATSGIFNAGVLTANFESLKYFDFVNTRPGGGLVFDTSAGSTFKSLNSDLSVWVAGVNDATGNPMRSFVLANVALAGANFGTIGTGTDSEVIAGFNQDGGMPKYTRLNGNNQNAIVDELRVPTDADKYIWGHVGIPEGKHDNNRNAFTGEVSVIVGVYDVNDTLLYKTTGTIVEDVVGSSKASVYGDDARGGLFKLDTQPKGNLLEKGQKLKVLEAWRGDKTSGKAHISEANDLIAPERTVLDVTPPLPTKLTDTKLDNATKVLSGTGAEAGASVRVYYDSGDKETGTLLGSTTVGADGAWSFNLPKYVEKTKELSVYLEDHAGQHTAAQLIPSDPTDPNSEKVYDQIGLIKPPVTNVAAGNINPYNDLAYHDAIFKGVAKYVVADVIPTATLKKEAATYRNGVKVDNTQVGDTVLYTLTAMNSKEATYTTNWKNIIISDVLPAELVFDATKAEVTIAGVLAQPSQYSYENGVLSFNAGDLKTQESVKVTFKVTVGDSAVDKEIFNEGTVTGDSPREAPFVAGPNEPNATFEQITAKSEKVGLAGGKVFGVLSLSSAPTTIDFGLKKTGSYGQFSAEKPVYDQALVVSDSRASITDWELTAKVTKVMESADDPSYKLPEAIVYKKGSTESVLRLDEPNVIADSADLSAGRGSYDVSEEEWQKKGNGFKMELAPTQYRKLGEYTATIEFTLSAVR</sequence>
<evidence type="ECO:0000259" key="2">
    <source>
        <dbReference type="Pfam" id="PF17936"/>
    </source>
</evidence>
<evidence type="ECO:0000256" key="1">
    <source>
        <dbReference type="SAM" id="MobiDB-lite"/>
    </source>
</evidence>
<dbReference type="STRING" id="1131292.BCR24_07380"/>
<dbReference type="RefSeq" id="WP_069641078.1">
    <property type="nucleotide sequence ID" value="NZ_JAFBEZ010000001.1"/>
</dbReference>
<dbReference type="EMBL" id="MIKC01000040">
    <property type="protein sequence ID" value="OEG21282.1"/>
    <property type="molecule type" value="Genomic_DNA"/>
</dbReference>
<comment type="caution">
    <text evidence="3">The sequence shown here is derived from an EMBL/GenBank/DDBJ whole genome shotgun (WGS) entry which is preliminary data.</text>
</comment>
<protein>
    <recommendedName>
        <fullName evidence="2">Bacterial Ig domain-containing protein</fullName>
    </recommendedName>
</protein>
<keyword evidence="4" id="KW-1185">Reference proteome</keyword>